<feature type="domain" description="Calcineurin-like phosphoesterase" evidence="5">
    <location>
        <begin position="1"/>
        <end position="231"/>
    </location>
</feature>
<evidence type="ECO:0000256" key="3">
    <source>
        <dbReference type="ARBA" id="ARBA00022839"/>
    </source>
</evidence>
<dbReference type="GO" id="GO:0006260">
    <property type="term" value="P:DNA replication"/>
    <property type="evidence" value="ECO:0007669"/>
    <property type="project" value="UniProtKB-KW"/>
</dbReference>
<dbReference type="InterPro" id="IPR041796">
    <property type="entry name" value="Mre11_N"/>
</dbReference>
<dbReference type="STRING" id="1817814.A2V81_00105"/>
<dbReference type="PANTHER" id="PTHR30337:SF0">
    <property type="entry name" value="NUCLEASE SBCCD SUBUNIT D"/>
    <property type="match status" value="1"/>
</dbReference>
<organism evidence="6 7">
    <name type="scientific">Candidatus Abawacabacteria bacterium RBG_16_42_10</name>
    <dbReference type="NCBI Taxonomy" id="1817814"/>
    <lineage>
        <taxon>Bacteria</taxon>
        <taxon>Candidatus Abawacaibacteriota</taxon>
    </lineage>
</organism>
<keyword evidence="4" id="KW-0233">DNA recombination</keyword>
<dbReference type="InterPro" id="IPR004593">
    <property type="entry name" value="SbcD"/>
</dbReference>
<evidence type="ECO:0000313" key="6">
    <source>
        <dbReference type="EMBL" id="OGC82456.1"/>
    </source>
</evidence>
<dbReference type="SUPFAM" id="SSF56300">
    <property type="entry name" value="Metallo-dependent phosphatases"/>
    <property type="match status" value="1"/>
</dbReference>
<dbReference type="GO" id="GO:0008408">
    <property type="term" value="F:3'-5' exonuclease activity"/>
    <property type="evidence" value="ECO:0007669"/>
    <property type="project" value="InterPro"/>
</dbReference>
<reference evidence="6 7" key="1">
    <citation type="journal article" date="2016" name="Nat. Commun.">
        <title>Thousands of microbial genomes shed light on interconnected biogeochemical processes in an aquifer system.</title>
        <authorList>
            <person name="Anantharaman K."/>
            <person name="Brown C.T."/>
            <person name="Hug L.A."/>
            <person name="Sharon I."/>
            <person name="Castelle C.J."/>
            <person name="Probst A.J."/>
            <person name="Thomas B.C."/>
            <person name="Singh A."/>
            <person name="Wilkins M.J."/>
            <person name="Karaoz U."/>
            <person name="Brodie E.L."/>
            <person name="Williams K.H."/>
            <person name="Hubbard S.S."/>
            <person name="Banfield J.F."/>
        </authorList>
    </citation>
    <scope>NUCLEOTIDE SEQUENCE [LARGE SCALE GENOMIC DNA]</scope>
</reference>
<keyword evidence="4" id="KW-0235">DNA replication</keyword>
<dbReference type="CDD" id="cd00840">
    <property type="entry name" value="MPP_Mre11_N"/>
    <property type="match status" value="1"/>
</dbReference>
<dbReference type="InterPro" id="IPR050535">
    <property type="entry name" value="DNA_Repair-Maintenance_Comp"/>
</dbReference>
<comment type="function">
    <text evidence="4">SbcCD cleaves DNA hairpin structures. These structures can inhibit DNA replication and are intermediates in certain DNA recombination reactions. The complex acts as a 3'-&gt;5' double strand exonuclease that can open hairpins. It also has a 5' single-strand endonuclease activity.</text>
</comment>
<sequence length="396" mass="45209">MKLLHFSDLHLGMENYGHIDPETGLSKRFSDWQRALQQIIDLANDHDVDVVLFTGDAFKNRDPSPTYQNAFAKAIKELSKDRHVILLVGNHDLPNIENKAHTLEIYNSLDLPRVIVSKRIETLSIETKSGPLQVVTWPWLTRNHFLKNEELKGKTLEEIDNTLLNKAIQLFEQHIAVLDNKGPSMAMVHATVMGGTFGSERNVMIGKDLIIPLNVLANKKLSYVACGHLHKHQIIHSEPYIVYAGSLERIDFGEEKEEKGCVLIDIDESKKTNITFIPLKVRDFVTWKIENKLSPPPQNLQDTIVRIVLSGDKNFVNSLTINDLKDFLKDVYYFAGIERNIIEVQEKNGTQAKILTKNTNPKEQLKKYLVQKDYKKVLQEKVITSAEFLFSSTENN</sequence>
<protein>
    <recommendedName>
        <fullName evidence="4">Nuclease SbcCD subunit D</fullName>
    </recommendedName>
</protein>
<dbReference type="Pfam" id="PF00149">
    <property type="entry name" value="Metallophos"/>
    <property type="match status" value="1"/>
</dbReference>
<evidence type="ECO:0000313" key="7">
    <source>
        <dbReference type="Proteomes" id="UP000177614"/>
    </source>
</evidence>
<evidence type="ECO:0000259" key="5">
    <source>
        <dbReference type="Pfam" id="PF00149"/>
    </source>
</evidence>
<evidence type="ECO:0000256" key="1">
    <source>
        <dbReference type="ARBA" id="ARBA00022722"/>
    </source>
</evidence>
<dbReference type="GO" id="GO:0006310">
    <property type="term" value="P:DNA recombination"/>
    <property type="evidence" value="ECO:0007669"/>
    <property type="project" value="UniProtKB-KW"/>
</dbReference>
<accession>A0A1F4XLC0</accession>
<evidence type="ECO:0000256" key="4">
    <source>
        <dbReference type="RuleBase" id="RU363069"/>
    </source>
</evidence>
<evidence type="ECO:0000256" key="2">
    <source>
        <dbReference type="ARBA" id="ARBA00022801"/>
    </source>
</evidence>
<keyword evidence="4" id="KW-0255">Endonuclease</keyword>
<keyword evidence="1 4" id="KW-0540">Nuclease</keyword>
<dbReference type="GO" id="GO:0004519">
    <property type="term" value="F:endonuclease activity"/>
    <property type="evidence" value="ECO:0007669"/>
    <property type="project" value="UniProtKB-KW"/>
</dbReference>
<dbReference type="EMBL" id="MEWR01000006">
    <property type="protein sequence ID" value="OGC82456.1"/>
    <property type="molecule type" value="Genomic_DNA"/>
</dbReference>
<proteinExistence type="inferred from homology"/>
<name>A0A1F4XLC0_9BACT</name>
<comment type="similarity">
    <text evidence="4">Belongs to the SbcD family.</text>
</comment>
<dbReference type="Proteomes" id="UP000177614">
    <property type="component" value="Unassembled WGS sequence"/>
</dbReference>
<gene>
    <name evidence="4" type="primary">sbcD</name>
    <name evidence="6" type="ORF">A2V81_00105</name>
</gene>
<dbReference type="AlphaFoldDB" id="A0A1F4XLC0"/>
<comment type="caution">
    <text evidence="6">The sequence shown here is derived from an EMBL/GenBank/DDBJ whole genome shotgun (WGS) entry which is preliminary data.</text>
</comment>
<dbReference type="Gene3D" id="3.60.21.10">
    <property type="match status" value="1"/>
</dbReference>
<comment type="subunit">
    <text evidence="4">Heterodimer of SbcC and SbcD.</text>
</comment>
<keyword evidence="2 4" id="KW-0378">Hydrolase</keyword>
<dbReference type="NCBIfam" id="TIGR00619">
    <property type="entry name" value="sbcd"/>
    <property type="match status" value="1"/>
</dbReference>
<dbReference type="InterPro" id="IPR004843">
    <property type="entry name" value="Calcineurin-like_PHP"/>
</dbReference>
<keyword evidence="3 4" id="KW-0269">Exonuclease</keyword>
<dbReference type="InterPro" id="IPR029052">
    <property type="entry name" value="Metallo-depent_PP-like"/>
</dbReference>
<dbReference type="PANTHER" id="PTHR30337">
    <property type="entry name" value="COMPONENT OF ATP-DEPENDENT DSDNA EXONUCLEASE"/>
    <property type="match status" value="1"/>
</dbReference>